<dbReference type="InterPro" id="IPR036737">
    <property type="entry name" value="OmpA-like_sf"/>
</dbReference>
<feature type="signal peptide" evidence="5">
    <location>
        <begin position="1"/>
        <end position="27"/>
    </location>
</feature>
<feature type="domain" description="OmpA-like" evidence="6">
    <location>
        <begin position="240"/>
        <end position="358"/>
    </location>
</feature>
<dbReference type="GO" id="GO:0009279">
    <property type="term" value="C:cell outer membrane"/>
    <property type="evidence" value="ECO:0007669"/>
    <property type="project" value="UniProtKB-SubCell"/>
</dbReference>
<dbReference type="Pfam" id="PF00691">
    <property type="entry name" value="OmpA"/>
    <property type="match status" value="1"/>
</dbReference>
<evidence type="ECO:0000313" key="8">
    <source>
        <dbReference type="Proteomes" id="UP000250028"/>
    </source>
</evidence>
<dbReference type="InterPro" id="IPR006665">
    <property type="entry name" value="OmpA-like"/>
</dbReference>
<evidence type="ECO:0000256" key="4">
    <source>
        <dbReference type="PROSITE-ProRule" id="PRU00473"/>
    </source>
</evidence>
<keyword evidence="5" id="KW-0732">Signal</keyword>
<sequence>MRTHPRIVATGLAVLATSWGAIGPATAADNTTVPVLGQVQAGYGSSGTTPQGVVTVHGVRRIPGGTAVYFSIGFPAGTPNAGAFNLATILATSSTDMSPDRSGANALGEAGLMDSAGKKMYVTLMTPDKACVCSQASLVSHVSEDNAGKAYALYYVVPTLPSSVTTVDVNIAGTIIPDIPVEDGAMTPTLPAGNPIVVGTGWPAVDEAALAKVTNTGQSILPLTQAVGDLSGQITDRTKSDSKSVDIAADVLFAVDSAELSPAANATLAKAAAALKADHVTGTVNVIGYTDSDNTEAHNLDLSKRRAQAVVAALQPMVPPGVKLIPQGMGEADPVASNDFPEGKALNRRVSLSFANPGGAQ</sequence>
<evidence type="ECO:0000313" key="7">
    <source>
        <dbReference type="EMBL" id="SSA35231.1"/>
    </source>
</evidence>
<proteinExistence type="predicted"/>
<dbReference type="CDD" id="cd07185">
    <property type="entry name" value="OmpA_C-like"/>
    <property type="match status" value="1"/>
</dbReference>
<reference evidence="8" key="1">
    <citation type="submission" date="2016-10" db="EMBL/GenBank/DDBJ databases">
        <authorList>
            <person name="Varghese N."/>
            <person name="Submissions S."/>
        </authorList>
    </citation>
    <scope>NUCLEOTIDE SEQUENCE [LARGE SCALE GENOMIC DNA]</scope>
    <source>
        <strain evidence="8">DSM 22951</strain>
    </source>
</reference>
<dbReference type="PANTHER" id="PTHR30329:SF21">
    <property type="entry name" value="LIPOPROTEIN YIAD-RELATED"/>
    <property type="match status" value="1"/>
</dbReference>
<name>A0A2Y8ZS85_9MICO</name>
<evidence type="ECO:0000256" key="3">
    <source>
        <dbReference type="ARBA" id="ARBA00023237"/>
    </source>
</evidence>
<dbReference type="PRINTS" id="PR01021">
    <property type="entry name" value="OMPADOMAIN"/>
</dbReference>
<keyword evidence="2 4" id="KW-0472">Membrane</keyword>
<dbReference type="PROSITE" id="PS51123">
    <property type="entry name" value="OMPA_2"/>
    <property type="match status" value="1"/>
</dbReference>
<keyword evidence="8" id="KW-1185">Reference proteome</keyword>
<dbReference type="OrthoDB" id="3820813at2"/>
<comment type="subcellular location">
    <subcellularLocation>
        <location evidence="1">Cell outer membrane</location>
    </subcellularLocation>
</comment>
<dbReference type="RefSeq" id="WP_146202575.1">
    <property type="nucleotide sequence ID" value="NZ_QGDN01000001.1"/>
</dbReference>
<evidence type="ECO:0000256" key="1">
    <source>
        <dbReference type="ARBA" id="ARBA00004442"/>
    </source>
</evidence>
<dbReference type="InterPro" id="IPR006664">
    <property type="entry name" value="OMP_bac"/>
</dbReference>
<protein>
    <submittedName>
        <fullName evidence="7">OmpA family protein</fullName>
    </submittedName>
</protein>
<feature type="chain" id="PRO_5016029858" evidence="5">
    <location>
        <begin position="28"/>
        <end position="361"/>
    </location>
</feature>
<evidence type="ECO:0000256" key="5">
    <source>
        <dbReference type="SAM" id="SignalP"/>
    </source>
</evidence>
<dbReference type="AlphaFoldDB" id="A0A2Y8ZS85"/>
<evidence type="ECO:0000259" key="6">
    <source>
        <dbReference type="PROSITE" id="PS51123"/>
    </source>
</evidence>
<accession>A0A2Y8ZS85</accession>
<dbReference type="InterPro" id="IPR050330">
    <property type="entry name" value="Bact_OuterMem_StrucFunc"/>
</dbReference>
<dbReference type="SUPFAM" id="SSF103088">
    <property type="entry name" value="OmpA-like"/>
    <property type="match status" value="1"/>
</dbReference>
<dbReference type="EMBL" id="UESZ01000001">
    <property type="protein sequence ID" value="SSA35231.1"/>
    <property type="molecule type" value="Genomic_DNA"/>
</dbReference>
<evidence type="ECO:0000256" key="2">
    <source>
        <dbReference type="ARBA" id="ARBA00023136"/>
    </source>
</evidence>
<dbReference type="PANTHER" id="PTHR30329">
    <property type="entry name" value="STATOR ELEMENT OF FLAGELLAR MOTOR COMPLEX"/>
    <property type="match status" value="1"/>
</dbReference>
<organism evidence="7 8">
    <name type="scientific">Branchiibius hedensis</name>
    <dbReference type="NCBI Taxonomy" id="672460"/>
    <lineage>
        <taxon>Bacteria</taxon>
        <taxon>Bacillati</taxon>
        <taxon>Actinomycetota</taxon>
        <taxon>Actinomycetes</taxon>
        <taxon>Micrococcales</taxon>
        <taxon>Dermacoccaceae</taxon>
        <taxon>Branchiibius</taxon>
    </lineage>
</organism>
<gene>
    <name evidence="7" type="ORF">SAMN04489750_2581</name>
</gene>
<keyword evidence="3" id="KW-0998">Cell outer membrane</keyword>
<dbReference type="Gene3D" id="3.30.1330.60">
    <property type="entry name" value="OmpA-like domain"/>
    <property type="match status" value="1"/>
</dbReference>
<dbReference type="Proteomes" id="UP000250028">
    <property type="component" value="Unassembled WGS sequence"/>
</dbReference>